<dbReference type="PANTHER" id="PTHR31313">
    <property type="entry name" value="TY1 ENHANCER ACTIVATOR"/>
    <property type="match status" value="1"/>
</dbReference>
<evidence type="ECO:0000256" key="5">
    <source>
        <dbReference type="ARBA" id="ARBA00023125"/>
    </source>
</evidence>
<dbReference type="PROSITE" id="PS00463">
    <property type="entry name" value="ZN2_CY6_FUNGAL_1"/>
    <property type="match status" value="1"/>
</dbReference>
<evidence type="ECO:0000256" key="1">
    <source>
        <dbReference type="ARBA" id="ARBA00004123"/>
    </source>
</evidence>
<keyword evidence="4" id="KW-0805">Transcription regulation</keyword>
<feature type="region of interest" description="Disordered" evidence="8">
    <location>
        <begin position="102"/>
        <end position="127"/>
    </location>
</feature>
<keyword evidence="11" id="KW-1185">Reference proteome</keyword>
<feature type="non-terminal residue" evidence="10">
    <location>
        <position position="774"/>
    </location>
</feature>
<protein>
    <recommendedName>
        <fullName evidence="9">Zn(2)-C6 fungal-type domain-containing protein</fullName>
    </recommendedName>
</protein>
<feature type="region of interest" description="Disordered" evidence="8">
    <location>
        <begin position="753"/>
        <end position="774"/>
    </location>
</feature>
<evidence type="ECO:0000259" key="9">
    <source>
        <dbReference type="PROSITE" id="PS50048"/>
    </source>
</evidence>
<keyword evidence="3" id="KW-0862">Zinc</keyword>
<dbReference type="PROSITE" id="PS50048">
    <property type="entry name" value="ZN2_CY6_FUNGAL_2"/>
    <property type="match status" value="1"/>
</dbReference>
<evidence type="ECO:0000256" key="2">
    <source>
        <dbReference type="ARBA" id="ARBA00022723"/>
    </source>
</evidence>
<dbReference type="CDD" id="cd12148">
    <property type="entry name" value="fungal_TF_MHR"/>
    <property type="match status" value="1"/>
</dbReference>
<dbReference type="InterPro" id="IPR036864">
    <property type="entry name" value="Zn2-C6_fun-type_DNA-bd_sf"/>
</dbReference>
<evidence type="ECO:0000256" key="4">
    <source>
        <dbReference type="ARBA" id="ARBA00023015"/>
    </source>
</evidence>
<dbReference type="SUPFAM" id="SSF57701">
    <property type="entry name" value="Zn2/Cys6 DNA-binding domain"/>
    <property type="match status" value="1"/>
</dbReference>
<dbReference type="InterPro" id="IPR007219">
    <property type="entry name" value="XnlR_reg_dom"/>
</dbReference>
<dbReference type="SMART" id="SM00066">
    <property type="entry name" value="GAL4"/>
    <property type="match status" value="1"/>
</dbReference>
<dbReference type="GO" id="GO:0006351">
    <property type="term" value="P:DNA-templated transcription"/>
    <property type="evidence" value="ECO:0007669"/>
    <property type="project" value="InterPro"/>
</dbReference>
<dbReference type="GO" id="GO:0003677">
    <property type="term" value="F:DNA binding"/>
    <property type="evidence" value="ECO:0007669"/>
    <property type="project" value="UniProtKB-KW"/>
</dbReference>
<name>A0A6A6BU56_9PEZI</name>
<dbReference type="Pfam" id="PF00172">
    <property type="entry name" value="Zn_clus"/>
    <property type="match status" value="1"/>
</dbReference>
<dbReference type="InterPro" id="IPR001138">
    <property type="entry name" value="Zn2Cys6_DnaBD"/>
</dbReference>
<evidence type="ECO:0000256" key="8">
    <source>
        <dbReference type="SAM" id="MobiDB-lite"/>
    </source>
</evidence>
<sequence length="774" mass="86756">MPEAKARSLRNRRHITIACWPCRDDKIKCDGATPVCRQCNAKNRNCLYAEVDRRNRLSLRKAVEAYSQRVKQLESFIRAHDLVLPPTDPEHEALLNQLSTLYAPNESPNTNSSQETSPENAFNKHPRLVPDLVNTPAADPSDSPQALRLDPLDISSPSLQAILQAPADDVEAPSMNIPMQPNHSTTALPFNHCFDVDWVWDHSMMAHMDSDIGIGGLGTWTPNSDGQLPQENALCSSSDPSPPTLPDDDDSTDDEDHLAVTNQLSARLGSLLTTDNGEKHFYGATSNFNLARGGIVSALYAKRNEKERQAQARLEAVGLDQSISSKLEDHLLHLFFTWHNPSLYIVDQNTFNKARKQFEQGDVKTSFYSPFLLNTMCAVGALFVTRKYPGLPSPLGEFFASRATTLLDIELEHPQIATVQALAILSSHEAACTRDTQGWLLSGMAIRLAIDFGLHISAKPYVEAGTMSTEEARGRSVAFWGAFATDRMWSLYLGRPFHNISQAVTMERPISFLQQQGNHWTEGTSQENRGPEDELLNYQEVTVGQWVQLSRIMSPLEGSLYFQADASKTELQSLAEKTWGQMLSWRANLPKELNLDLESPMPAKCVPHILVLHMLYEYLVILLHRPFVAKHYIQPYPQVGQGHQHAREMCVRSASRISVLLSWYEKWYSFSQINIQVVQITFSAALILVYATVSETNAQNHRQLTGHLEMCCRALAELGNIFNNATRTLDVLLHVKRTWQARLVAASAGSKRRGFAVTTESQSKRRSKSDDENR</sequence>
<evidence type="ECO:0000256" key="7">
    <source>
        <dbReference type="ARBA" id="ARBA00023242"/>
    </source>
</evidence>
<keyword evidence="6" id="KW-0804">Transcription</keyword>
<comment type="subcellular location">
    <subcellularLocation>
        <location evidence="1">Nucleus</location>
    </subcellularLocation>
</comment>
<evidence type="ECO:0000256" key="3">
    <source>
        <dbReference type="ARBA" id="ARBA00022833"/>
    </source>
</evidence>
<keyword evidence="7" id="KW-0539">Nucleus</keyword>
<feature type="compositionally biased region" description="Acidic residues" evidence="8">
    <location>
        <begin position="246"/>
        <end position="256"/>
    </location>
</feature>
<dbReference type="PANTHER" id="PTHR31313:SF77">
    <property type="entry name" value="ZN(II)2CYS6 TRANSCRIPTION FACTOR (EUROFUNG)"/>
    <property type="match status" value="1"/>
</dbReference>
<dbReference type="OrthoDB" id="2154091at2759"/>
<reference evidence="10" key="1">
    <citation type="journal article" date="2020" name="Stud. Mycol.">
        <title>101 Dothideomycetes genomes: a test case for predicting lifestyles and emergence of pathogens.</title>
        <authorList>
            <person name="Haridas S."/>
            <person name="Albert R."/>
            <person name="Binder M."/>
            <person name="Bloem J."/>
            <person name="Labutti K."/>
            <person name="Salamov A."/>
            <person name="Andreopoulos B."/>
            <person name="Baker S."/>
            <person name="Barry K."/>
            <person name="Bills G."/>
            <person name="Bluhm B."/>
            <person name="Cannon C."/>
            <person name="Castanera R."/>
            <person name="Culley D."/>
            <person name="Daum C."/>
            <person name="Ezra D."/>
            <person name="Gonzalez J."/>
            <person name="Henrissat B."/>
            <person name="Kuo A."/>
            <person name="Liang C."/>
            <person name="Lipzen A."/>
            <person name="Lutzoni F."/>
            <person name="Magnuson J."/>
            <person name="Mondo S."/>
            <person name="Nolan M."/>
            <person name="Ohm R."/>
            <person name="Pangilinan J."/>
            <person name="Park H.-J."/>
            <person name="Ramirez L."/>
            <person name="Alfaro M."/>
            <person name="Sun H."/>
            <person name="Tritt A."/>
            <person name="Yoshinaga Y."/>
            <person name="Zwiers L.-H."/>
            <person name="Turgeon B."/>
            <person name="Goodwin S."/>
            <person name="Spatafora J."/>
            <person name="Crous P."/>
            <person name="Grigoriev I."/>
        </authorList>
    </citation>
    <scope>NUCLEOTIDE SEQUENCE</scope>
    <source>
        <strain evidence="10">CBS 121167</strain>
    </source>
</reference>
<dbReference type="Pfam" id="PF04082">
    <property type="entry name" value="Fungal_trans"/>
    <property type="match status" value="1"/>
</dbReference>
<dbReference type="AlphaFoldDB" id="A0A6A6BU56"/>
<feature type="region of interest" description="Disordered" evidence="8">
    <location>
        <begin position="218"/>
        <end position="256"/>
    </location>
</feature>
<dbReference type="InterPro" id="IPR051615">
    <property type="entry name" value="Transcr_Regulatory_Elem"/>
</dbReference>
<feature type="compositionally biased region" description="Polar residues" evidence="8">
    <location>
        <begin position="102"/>
        <end position="120"/>
    </location>
</feature>
<feature type="compositionally biased region" description="Polar residues" evidence="8">
    <location>
        <begin position="220"/>
        <end position="235"/>
    </location>
</feature>
<organism evidence="10 11">
    <name type="scientific">Aplosporella prunicola CBS 121167</name>
    <dbReference type="NCBI Taxonomy" id="1176127"/>
    <lineage>
        <taxon>Eukaryota</taxon>
        <taxon>Fungi</taxon>
        <taxon>Dikarya</taxon>
        <taxon>Ascomycota</taxon>
        <taxon>Pezizomycotina</taxon>
        <taxon>Dothideomycetes</taxon>
        <taxon>Dothideomycetes incertae sedis</taxon>
        <taxon>Botryosphaeriales</taxon>
        <taxon>Aplosporellaceae</taxon>
        <taxon>Aplosporella</taxon>
    </lineage>
</organism>
<dbReference type="EMBL" id="ML995476">
    <property type="protein sequence ID" value="KAF2146171.1"/>
    <property type="molecule type" value="Genomic_DNA"/>
</dbReference>
<accession>A0A6A6BU56</accession>
<dbReference type="SMART" id="SM00906">
    <property type="entry name" value="Fungal_trans"/>
    <property type="match status" value="1"/>
</dbReference>
<gene>
    <name evidence="10" type="ORF">K452DRAFT_242783</name>
</gene>
<dbReference type="Proteomes" id="UP000799438">
    <property type="component" value="Unassembled WGS sequence"/>
</dbReference>
<evidence type="ECO:0000313" key="11">
    <source>
        <dbReference type="Proteomes" id="UP000799438"/>
    </source>
</evidence>
<dbReference type="GO" id="GO:0000981">
    <property type="term" value="F:DNA-binding transcription factor activity, RNA polymerase II-specific"/>
    <property type="evidence" value="ECO:0007669"/>
    <property type="project" value="InterPro"/>
</dbReference>
<keyword evidence="5" id="KW-0238">DNA-binding</keyword>
<dbReference type="CDD" id="cd00067">
    <property type="entry name" value="GAL4"/>
    <property type="match status" value="1"/>
</dbReference>
<dbReference type="GO" id="GO:0005634">
    <property type="term" value="C:nucleus"/>
    <property type="evidence" value="ECO:0007669"/>
    <property type="project" value="UniProtKB-SubCell"/>
</dbReference>
<evidence type="ECO:0000256" key="6">
    <source>
        <dbReference type="ARBA" id="ARBA00023163"/>
    </source>
</evidence>
<keyword evidence="2" id="KW-0479">Metal-binding</keyword>
<evidence type="ECO:0000313" key="10">
    <source>
        <dbReference type="EMBL" id="KAF2146171.1"/>
    </source>
</evidence>
<dbReference type="RefSeq" id="XP_033401883.1">
    <property type="nucleotide sequence ID" value="XM_033537885.1"/>
</dbReference>
<proteinExistence type="predicted"/>
<feature type="domain" description="Zn(2)-C6 fungal-type" evidence="9">
    <location>
        <begin position="18"/>
        <end position="48"/>
    </location>
</feature>
<dbReference type="GeneID" id="54295381"/>
<dbReference type="Gene3D" id="4.10.240.10">
    <property type="entry name" value="Zn(2)-C6 fungal-type DNA-binding domain"/>
    <property type="match status" value="1"/>
</dbReference>
<dbReference type="GO" id="GO:0008270">
    <property type="term" value="F:zinc ion binding"/>
    <property type="evidence" value="ECO:0007669"/>
    <property type="project" value="InterPro"/>
</dbReference>